<proteinExistence type="predicted"/>
<accession>A0A5M5C786</accession>
<dbReference type="Proteomes" id="UP000323717">
    <property type="component" value="Unassembled WGS sequence"/>
</dbReference>
<evidence type="ECO:0000313" key="2">
    <source>
        <dbReference type="Proteomes" id="UP000323717"/>
    </source>
</evidence>
<dbReference type="EMBL" id="VWLE01000019">
    <property type="protein sequence ID" value="KAA3954210.1"/>
    <property type="molecule type" value="Genomic_DNA"/>
</dbReference>
<organism evidence="1 2">
    <name type="scientific">Bacteroides ovatus</name>
    <dbReference type="NCBI Taxonomy" id="28116"/>
    <lineage>
        <taxon>Bacteria</taxon>
        <taxon>Pseudomonadati</taxon>
        <taxon>Bacteroidota</taxon>
        <taxon>Bacteroidia</taxon>
        <taxon>Bacteroidales</taxon>
        <taxon>Bacteroidaceae</taxon>
        <taxon>Bacteroides</taxon>
    </lineage>
</organism>
<comment type="caution">
    <text evidence="1">The sequence shown here is derived from an EMBL/GenBank/DDBJ whole genome shotgun (WGS) entry which is preliminary data.</text>
</comment>
<protein>
    <submittedName>
        <fullName evidence="1">Uncharacterized protein</fullName>
    </submittedName>
</protein>
<evidence type="ECO:0000313" key="1">
    <source>
        <dbReference type="EMBL" id="KAA3954210.1"/>
    </source>
</evidence>
<dbReference type="AlphaFoldDB" id="A0A5M5C786"/>
<name>A0A5M5C786_BACOV</name>
<reference evidence="1 2" key="1">
    <citation type="journal article" date="2019" name="Nat. Med.">
        <title>A library of human gut bacterial isolates paired with longitudinal multiomics data enables mechanistic microbiome research.</title>
        <authorList>
            <person name="Poyet M."/>
            <person name="Groussin M."/>
            <person name="Gibbons S.M."/>
            <person name="Avila-Pacheco J."/>
            <person name="Jiang X."/>
            <person name="Kearney S.M."/>
            <person name="Perrotta A.R."/>
            <person name="Berdy B."/>
            <person name="Zhao S."/>
            <person name="Lieberman T.D."/>
            <person name="Swanson P.K."/>
            <person name="Smith M."/>
            <person name="Roesemann S."/>
            <person name="Alexander J.E."/>
            <person name="Rich S.A."/>
            <person name="Livny J."/>
            <person name="Vlamakis H."/>
            <person name="Clish C."/>
            <person name="Bullock K."/>
            <person name="Deik A."/>
            <person name="Scott J."/>
            <person name="Pierce K.A."/>
            <person name="Xavier R.J."/>
            <person name="Alm E.J."/>
        </authorList>
    </citation>
    <scope>NUCLEOTIDE SEQUENCE [LARGE SCALE GENOMIC DNA]</scope>
    <source>
        <strain evidence="1 2">BIOML-A163</strain>
    </source>
</reference>
<sequence length="82" mass="9672">MKTKKVDKKKTLAYAVAFYFTEASIKFMMGNTMYEYVHTVYDRRYDNGGFNTLAVVYNYKKMKYEVLVVSDEKVGDKEIQII</sequence>
<gene>
    <name evidence="1" type="ORF">F3D71_02980</name>
</gene>